<dbReference type="Pfam" id="PF05161">
    <property type="entry name" value="MOFRL"/>
    <property type="match status" value="1"/>
</dbReference>
<dbReference type="SUPFAM" id="SSF82544">
    <property type="entry name" value="GckA/TtuD-like"/>
    <property type="match status" value="1"/>
</dbReference>
<keyword evidence="4" id="KW-0808">Transferase</keyword>
<reference evidence="4 5" key="1">
    <citation type="journal article" date="2018" name="Gigascience">
        <title>Genomes of trombidid mites reveal novel predicted allergens and laterally-transferred genes associated with secondary metabolism.</title>
        <authorList>
            <person name="Dong X."/>
            <person name="Chaisiri K."/>
            <person name="Xia D."/>
            <person name="Armstrong S.D."/>
            <person name="Fang Y."/>
            <person name="Donnelly M.J."/>
            <person name="Kadowaki T."/>
            <person name="McGarry J.W."/>
            <person name="Darby A.C."/>
            <person name="Makepeace B.L."/>
        </authorList>
    </citation>
    <scope>NUCLEOTIDE SEQUENCE [LARGE SCALE GENOMIC DNA]</scope>
    <source>
        <strain evidence="4">UoL-WK</strain>
    </source>
</reference>
<comment type="caution">
    <text evidence="4">The sequence shown here is derived from an EMBL/GenBank/DDBJ whole genome shotgun (WGS) entry which is preliminary data.</text>
</comment>
<name>A0A3S4QEG8_9ACAR</name>
<dbReference type="InterPro" id="IPR038614">
    <property type="entry name" value="GK_N_sf"/>
</dbReference>
<dbReference type="GO" id="GO:0008887">
    <property type="term" value="F:glycerate kinase activity"/>
    <property type="evidence" value="ECO:0007669"/>
    <property type="project" value="InterPro"/>
</dbReference>
<dbReference type="Pfam" id="PF13660">
    <property type="entry name" value="DUF4147"/>
    <property type="match status" value="1"/>
</dbReference>
<organism evidence="4 5">
    <name type="scientific">Dinothrombium tinctorium</name>
    <dbReference type="NCBI Taxonomy" id="1965070"/>
    <lineage>
        <taxon>Eukaryota</taxon>
        <taxon>Metazoa</taxon>
        <taxon>Ecdysozoa</taxon>
        <taxon>Arthropoda</taxon>
        <taxon>Chelicerata</taxon>
        <taxon>Arachnida</taxon>
        <taxon>Acari</taxon>
        <taxon>Acariformes</taxon>
        <taxon>Trombidiformes</taxon>
        <taxon>Prostigmata</taxon>
        <taxon>Anystina</taxon>
        <taxon>Parasitengona</taxon>
        <taxon>Trombidioidea</taxon>
        <taxon>Trombidiidae</taxon>
        <taxon>Dinothrombium</taxon>
    </lineage>
</organism>
<keyword evidence="4" id="KW-0418">Kinase</keyword>
<evidence type="ECO:0000259" key="2">
    <source>
        <dbReference type="Pfam" id="PF05161"/>
    </source>
</evidence>
<feature type="domain" description="MOFRL" evidence="2">
    <location>
        <begin position="366"/>
        <end position="473"/>
    </location>
</feature>
<evidence type="ECO:0000313" key="4">
    <source>
        <dbReference type="EMBL" id="RWS02426.1"/>
    </source>
</evidence>
<dbReference type="InterPro" id="IPR025286">
    <property type="entry name" value="MOFRL_assoc_dom"/>
</dbReference>
<feature type="domain" description="MOFRL-associated" evidence="3">
    <location>
        <begin position="11"/>
        <end position="295"/>
    </location>
</feature>
<dbReference type="OrthoDB" id="44918at2759"/>
<comment type="similarity">
    <text evidence="1">Belongs to the glycerate kinase type-2 family.</text>
</comment>
<dbReference type="PANTHER" id="PTHR12227:SF0">
    <property type="entry name" value="GLYCERATE KINASE"/>
    <property type="match status" value="1"/>
</dbReference>
<evidence type="ECO:0000259" key="3">
    <source>
        <dbReference type="Pfam" id="PF13660"/>
    </source>
</evidence>
<protein>
    <submittedName>
        <fullName evidence="4">Glycerate kinase-like protein</fullName>
    </submittedName>
</protein>
<dbReference type="Gene3D" id="3.40.50.10180">
    <property type="entry name" value="Glycerate kinase, MOFRL-like N-terminal domain"/>
    <property type="match status" value="1"/>
</dbReference>
<accession>A0A3S4QEG8</accession>
<dbReference type="Proteomes" id="UP000285301">
    <property type="component" value="Unassembled WGS sequence"/>
</dbReference>
<gene>
    <name evidence="4" type="ORF">B4U79_02565</name>
</gene>
<dbReference type="EMBL" id="NCKU01007738">
    <property type="protein sequence ID" value="RWS02426.1"/>
    <property type="molecule type" value="Genomic_DNA"/>
</dbReference>
<evidence type="ECO:0000313" key="5">
    <source>
        <dbReference type="Proteomes" id="UP000285301"/>
    </source>
</evidence>
<dbReference type="AlphaFoldDB" id="A0A3S4QEG8"/>
<sequence>MSSPNASSQIIQIYKAGIDAVKGERLIKNRIKLLDDKLLVYDLNSTTNQQPAFECELNNRLIYLIGAGKAVLGLCEGFLNAIEFYNNEQQKQQQTQENDRIEIEYGLLSVPHSIPVVNKRLFHKYNIDIRFGAKNNLPDEFALNSTRLILDFIENKVKVNANAANNKQCLLISFISGGGSALLSLPKSPLSLSEKCELISRLAKSGCDINELNRVRRCLSQVKGGKLARIALASDDGSSKVQMLNFIASDIIGDPLNLIASGPTVIDRCENPAEIAFQILNKYKIDVSRTIREVIDDEKPINEKLPSLTNVLLVNNLIAIREAQKYASSLGYKVIDMGTNISGEASNVGAELADVVLRHKERGAYAWIGGGETTVTIPAQFKGVGGRCQEMALAFYLKTIDCDENIVFLAAGTDGQDGPTPVAGCMIDVKKVAKLKEEAKIALNTHISYEFWSKHIPQALINTNGPTGVNVMDVYCMIKINGY</sequence>
<dbReference type="InterPro" id="IPR037035">
    <property type="entry name" value="GK-like_C_sf"/>
</dbReference>
<proteinExistence type="inferred from homology"/>
<dbReference type="InterPro" id="IPR007835">
    <property type="entry name" value="MOFRL"/>
</dbReference>
<dbReference type="PANTHER" id="PTHR12227">
    <property type="entry name" value="GLYCERATE KINASE"/>
    <property type="match status" value="1"/>
</dbReference>
<dbReference type="GO" id="GO:0005737">
    <property type="term" value="C:cytoplasm"/>
    <property type="evidence" value="ECO:0007669"/>
    <property type="project" value="TreeGrafter"/>
</dbReference>
<dbReference type="InterPro" id="IPR039760">
    <property type="entry name" value="MOFRL_protein"/>
</dbReference>
<keyword evidence="5" id="KW-1185">Reference proteome</keyword>
<dbReference type="Gene3D" id="3.40.1480.10">
    <property type="entry name" value="MOFRL domain"/>
    <property type="match status" value="1"/>
</dbReference>
<dbReference type="STRING" id="1965070.A0A3S4QEG8"/>
<evidence type="ECO:0000256" key="1">
    <source>
        <dbReference type="ARBA" id="ARBA00005393"/>
    </source>
</evidence>